<keyword evidence="2" id="KW-1185">Reference proteome</keyword>
<name>A0ACC2E963_DIPCM</name>
<dbReference type="Proteomes" id="UP001162992">
    <property type="component" value="Chromosome 3"/>
</dbReference>
<evidence type="ECO:0000313" key="1">
    <source>
        <dbReference type="EMBL" id="KAJ7563044.1"/>
    </source>
</evidence>
<organism evidence="1 2">
    <name type="scientific">Diphasiastrum complanatum</name>
    <name type="common">Issler's clubmoss</name>
    <name type="synonym">Lycopodium complanatum</name>
    <dbReference type="NCBI Taxonomy" id="34168"/>
    <lineage>
        <taxon>Eukaryota</taxon>
        <taxon>Viridiplantae</taxon>
        <taxon>Streptophyta</taxon>
        <taxon>Embryophyta</taxon>
        <taxon>Tracheophyta</taxon>
        <taxon>Lycopodiopsida</taxon>
        <taxon>Lycopodiales</taxon>
        <taxon>Lycopodiaceae</taxon>
        <taxon>Lycopodioideae</taxon>
        <taxon>Diphasiastrum</taxon>
    </lineage>
</organism>
<accession>A0ACC2E963</accession>
<evidence type="ECO:0000313" key="2">
    <source>
        <dbReference type="Proteomes" id="UP001162992"/>
    </source>
</evidence>
<proteinExistence type="predicted"/>
<sequence length="107" mass="12605">MIRSLDFQDSRLISASIVYQHKHPQYEKSYTLNPRCSVCTHYIHLTSLHSLHSPQEILQARRVGEEVLHARRVEEGECVRERDEGRADARERSPRVCVRERERHGES</sequence>
<dbReference type="EMBL" id="CM055094">
    <property type="protein sequence ID" value="KAJ7563044.1"/>
    <property type="molecule type" value="Genomic_DNA"/>
</dbReference>
<gene>
    <name evidence="1" type="ORF">O6H91_03G094600</name>
</gene>
<comment type="caution">
    <text evidence="1">The sequence shown here is derived from an EMBL/GenBank/DDBJ whole genome shotgun (WGS) entry which is preliminary data.</text>
</comment>
<reference evidence="2" key="1">
    <citation type="journal article" date="2024" name="Proc. Natl. Acad. Sci. U.S.A.">
        <title>Extraordinary preservation of gene collinearity over three hundred million years revealed in homosporous lycophytes.</title>
        <authorList>
            <person name="Li C."/>
            <person name="Wickell D."/>
            <person name="Kuo L.Y."/>
            <person name="Chen X."/>
            <person name="Nie B."/>
            <person name="Liao X."/>
            <person name="Peng D."/>
            <person name="Ji J."/>
            <person name="Jenkins J."/>
            <person name="Williams M."/>
            <person name="Shu S."/>
            <person name="Plott C."/>
            <person name="Barry K."/>
            <person name="Rajasekar S."/>
            <person name="Grimwood J."/>
            <person name="Han X."/>
            <person name="Sun S."/>
            <person name="Hou Z."/>
            <person name="He W."/>
            <person name="Dai G."/>
            <person name="Sun C."/>
            <person name="Schmutz J."/>
            <person name="Leebens-Mack J.H."/>
            <person name="Li F.W."/>
            <person name="Wang L."/>
        </authorList>
    </citation>
    <scope>NUCLEOTIDE SEQUENCE [LARGE SCALE GENOMIC DNA]</scope>
    <source>
        <strain evidence="2">cv. PW_Plant_1</strain>
    </source>
</reference>
<protein>
    <submittedName>
        <fullName evidence="1">Uncharacterized protein</fullName>
    </submittedName>
</protein>